<keyword evidence="2" id="KW-1185">Reference proteome</keyword>
<sequence>MAALPVSSMLTLSTKPDFFCCSFVIRVTKSSIQWTVCLRSFERTSPTKVCFTSDPAEGPSETDFDMKRITASFHLERASSGPRLTKLKNGRRSTR</sequence>
<dbReference type="EMBL" id="MTYJ01000309">
    <property type="protein sequence ID" value="OWA53226.1"/>
    <property type="molecule type" value="Genomic_DNA"/>
</dbReference>
<reference evidence="2" key="1">
    <citation type="submission" date="2017-01" db="EMBL/GenBank/DDBJ databases">
        <title>Comparative genomics of anhydrobiosis in the tardigrade Hypsibius dujardini.</title>
        <authorList>
            <person name="Yoshida Y."/>
            <person name="Koutsovoulos G."/>
            <person name="Laetsch D."/>
            <person name="Stevens L."/>
            <person name="Kumar S."/>
            <person name="Horikawa D."/>
            <person name="Ishino K."/>
            <person name="Komine S."/>
            <person name="Tomita M."/>
            <person name="Blaxter M."/>
            <person name="Arakawa K."/>
        </authorList>
    </citation>
    <scope>NUCLEOTIDE SEQUENCE [LARGE SCALE GENOMIC DNA]</scope>
    <source>
        <strain evidence="2">Z151</strain>
    </source>
</reference>
<dbReference type="AlphaFoldDB" id="A0A9X6RN03"/>
<comment type="caution">
    <text evidence="1">The sequence shown here is derived from an EMBL/GenBank/DDBJ whole genome shotgun (WGS) entry which is preliminary data.</text>
</comment>
<proteinExistence type="predicted"/>
<organism evidence="1 2">
    <name type="scientific">Hypsibius exemplaris</name>
    <name type="common">Freshwater tardigrade</name>
    <dbReference type="NCBI Taxonomy" id="2072580"/>
    <lineage>
        <taxon>Eukaryota</taxon>
        <taxon>Metazoa</taxon>
        <taxon>Ecdysozoa</taxon>
        <taxon>Tardigrada</taxon>
        <taxon>Eutardigrada</taxon>
        <taxon>Parachela</taxon>
        <taxon>Hypsibioidea</taxon>
        <taxon>Hypsibiidae</taxon>
        <taxon>Hypsibius</taxon>
    </lineage>
</organism>
<dbReference type="Proteomes" id="UP000192578">
    <property type="component" value="Unassembled WGS sequence"/>
</dbReference>
<evidence type="ECO:0000313" key="2">
    <source>
        <dbReference type="Proteomes" id="UP000192578"/>
    </source>
</evidence>
<gene>
    <name evidence="1" type="ORF">BV898_17661</name>
</gene>
<accession>A0A9X6RN03</accession>
<name>A0A9X6RN03_HYPEX</name>
<evidence type="ECO:0000313" key="1">
    <source>
        <dbReference type="EMBL" id="OWA53226.1"/>
    </source>
</evidence>
<protein>
    <submittedName>
        <fullName evidence="1">Uncharacterized protein</fullName>
    </submittedName>
</protein>